<gene>
    <name evidence="1" type="ORF">CJ232_02315</name>
</gene>
<reference evidence="1 2" key="1">
    <citation type="submission" date="2017-09" db="EMBL/GenBank/DDBJ databases">
        <title>Bacterial strain isolated from the female urinary microbiota.</title>
        <authorList>
            <person name="Thomas-White K."/>
            <person name="Kumar N."/>
            <person name="Forster S."/>
            <person name="Putonti C."/>
            <person name="Lawley T."/>
            <person name="Wolfe A.J."/>
        </authorList>
    </citation>
    <scope>NUCLEOTIDE SEQUENCE [LARGE SCALE GENOMIC DNA]</scope>
    <source>
        <strain evidence="1 2">UMB0818</strain>
    </source>
</reference>
<evidence type="ECO:0000313" key="1">
    <source>
        <dbReference type="EMBL" id="PMC11149.1"/>
    </source>
</evidence>
<dbReference type="Proteomes" id="UP000235661">
    <property type="component" value="Unassembled WGS sequence"/>
</dbReference>
<organism evidence="1 2">
    <name type="scientific">Hoylesella timonensis</name>
    <dbReference type="NCBI Taxonomy" id="386414"/>
    <lineage>
        <taxon>Bacteria</taxon>
        <taxon>Pseudomonadati</taxon>
        <taxon>Bacteroidota</taxon>
        <taxon>Bacteroidia</taxon>
        <taxon>Bacteroidales</taxon>
        <taxon>Prevotellaceae</taxon>
        <taxon>Hoylesella</taxon>
    </lineage>
</organism>
<sequence>MLLSKRKKGGNATNAVRHGMPCIHFRRWKRPKALSASQLILQDVSLYPQTAFAPLVRLSGR</sequence>
<dbReference type="STRING" id="1122992.GCA_000455445_02686"/>
<proteinExistence type="predicted"/>
<dbReference type="EMBL" id="PNGI01000002">
    <property type="protein sequence ID" value="PMC11149.1"/>
    <property type="molecule type" value="Genomic_DNA"/>
</dbReference>
<name>A0A2N6Q830_9BACT</name>
<dbReference type="AlphaFoldDB" id="A0A2N6Q830"/>
<comment type="caution">
    <text evidence="1">The sequence shown here is derived from an EMBL/GenBank/DDBJ whole genome shotgun (WGS) entry which is preliminary data.</text>
</comment>
<accession>A0A2N6Q830</accession>
<evidence type="ECO:0000313" key="2">
    <source>
        <dbReference type="Proteomes" id="UP000235661"/>
    </source>
</evidence>
<protein>
    <submittedName>
        <fullName evidence="1">Uncharacterized protein</fullName>
    </submittedName>
</protein>